<dbReference type="AlphaFoldDB" id="A0A090D0V1"/>
<dbReference type="Gene3D" id="1.10.287.1490">
    <property type="match status" value="1"/>
</dbReference>
<evidence type="ECO:0000256" key="1">
    <source>
        <dbReference type="SAM" id="Coils"/>
    </source>
</evidence>
<dbReference type="NCBIfam" id="NF047363">
    <property type="entry name" value="Zn_ribbon_CdsZ"/>
    <property type="match status" value="1"/>
</dbReference>
<dbReference type="eggNOG" id="COG1579">
    <property type="taxonomic scope" value="Bacteria"/>
</dbReference>
<proteinExistence type="predicted"/>
<gene>
    <name evidence="3" type="ORF">CSEC_0672</name>
</gene>
<reference evidence="3" key="1">
    <citation type="submission" date="2013-12" db="EMBL/GenBank/DDBJ databases">
        <authorList>
            <person name="Linke B."/>
        </authorList>
    </citation>
    <scope>NUCLEOTIDE SEQUENCE [LARGE SCALE GENOMIC DNA]</scope>
    <source>
        <strain evidence="3">CRIB-18</strain>
    </source>
</reference>
<feature type="coiled-coil region" evidence="1">
    <location>
        <begin position="22"/>
        <end position="98"/>
    </location>
</feature>
<organism evidence="3 4">
    <name type="scientific">Candidatus Criblamydia sequanensis CRIB-18</name>
    <dbReference type="NCBI Taxonomy" id="1437425"/>
    <lineage>
        <taxon>Bacteria</taxon>
        <taxon>Pseudomonadati</taxon>
        <taxon>Chlamydiota</taxon>
        <taxon>Chlamydiia</taxon>
        <taxon>Parachlamydiales</taxon>
        <taxon>Candidatus Criblamydiaceae</taxon>
        <taxon>Candidatus Criblamydia</taxon>
    </lineage>
</organism>
<dbReference type="RefSeq" id="WP_154017612.1">
    <property type="nucleotide sequence ID" value="NZ_CCEJ010000003.1"/>
</dbReference>
<accession>A0A090D0V1</accession>
<feature type="domain" description="C4-type zinc ribbon" evidence="2">
    <location>
        <begin position="209"/>
        <end position="241"/>
    </location>
</feature>
<dbReference type="Proteomes" id="UP000031552">
    <property type="component" value="Unassembled WGS sequence"/>
</dbReference>
<dbReference type="InterPro" id="IPR003743">
    <property type="entry name" value="Zf-RING_7"/>
</dbReference>
<dbReference type="PANTHER" id="PTHR39082:SF1">
    <property type="entry name" value="SCAVENGER RECEPTOR CLASS A MEMBER 3"/>
    <property type="match status" value="1"/>
</dbReference>
<comment type="caution">
    <text evidence="3">The sequence shown here is derived from an EMBL/GenBank/DDBJ whole genome shotgun (WGS) entry which is preliminary data.</text>
</comment>
<name>A0A090D0V1_9BACT</name>
<sequence length="267" mass="31188">MPNFQNSSQGNILEILATILEIQELDMQMIQLMRLKKERQRELENINAIKGDLTHQVKAKEDEIVELKTIIKISEEELGELQNHIKDLENKQSSIKKVDEFNALSHEMAASDKQRTLKEQSLSDLYDKLTNEEDHLKNFRESLESTTESSKVLENEIFERISAINKEGKVIKEQRDELVKQADPEVFRIYERLLNNKKDRVIVPIENRTCSGCHIQLTPQDENLVRKAERITFCEHCSRILYWAETNEADAQVGTRVRRRRTTKQTA</sequence>
<evidence type="ECO:0000313" key="4">
    <source>
        <dbReference type="Proteomes" id="UP000031552"/>
    </source>
</evidence>
<dbReference type="PANTHER" id="PTHR39082">
    <property type="entry name" value="PHOSPHOLIPASE C-BETA-2-RELATED"/>
    <property type="match status" value="1"/>
</dbReference>
<evidence type="ECO:0000259" key="2">
    <source>
        <dbReference type="Pfam" id="PF02591"/>
    </source>
</evidence>
<keyword evidence="1" id="KW-0175">Coiled coil</keyword>
<keyword evidence="4" id="KW-1185">Reference proteome</keyword>
<reference evidence="3" key="2">
    <citation type="submission" date="2014-09" db="EMBL/GenBank/DDBJ databases">
        <title>Criblamydia sequanensis harbors a mega-plasmid encoding arsenite resistance.</title>
        <authorList>
            <person name="Bertelli C."/>
            <person name="Goesmann A."/>
            <person name="Greub G."/>
        </authorList>
    </citation>
    <scope>NUCLEOTIDE SEQUENCE [LARGE SCALE GENOMIC DNA]</scope>
    <source>
        <strain evidence="3">CRIB-18</strain>
    </source>
</reference>
<dbReference type="Pfam" id="PF02591">
    <property type="entry name" value="Zn_ribbon_9"/>
    <property type="match status" value="1"/>
</dbReference>
<evidence type="ECO:0000313" key="3">
    <source>
        <dbReference type="EMBL" id="CDR33505.1"/>
    </source>
</evidence>
<dbReference type="STRING" id="1437425.CSEC_0672"/>
<protein>
    <recommendedName>
        <fullName evidence="2">C4-type zinc ribbon domain-containing protein</fullName>
    </recommendedName>
</protein>
<dbReference type="InterPro" id="IPR052376">
    <property type="entry name" value="Oxidative_Scav/Glycosyltrans"/>
</dbReference>
<dbReference type="OrthoDB" id="9795058at2"/>
<dbReference type="EMBL" id="CCEJ010000003">
    <property type="protein sequence ID" value="CDR33505.1"/>
    <property type="molecule type" value="Genomic_DNA"/>
</dbReference>